<dbReference type="PANTHER" id="PTHR34075">
    <property type="entry name" value="BLR3430 PROTEIN"/>
    <property type="match status" value="1"/>
</dbReference>
<dbReference type="RefSeq" id="WP_086889470.1">
    <property type="nucleotide sequence ID" value="NZ_CP019893.1"/>
</dbReference>
<dbReference type="Pfam" id="PF01796">
    <property type="entry name" value="OB_ChsH2_C"/>
    <property type="match status" value="1"/>
</dbReference>
<dbReference type="InterPro" id="IPR052513">
    <property type="entry name" value="Thioester_dehydratase-like"/>
</dbReference>
<reference evidence="4" key="1">
    <citation type="submission" date="2017-02" db="EMBL/GenBank/DDBJ databases">
        <title>Natronthermophilus aegyptiacus gen. nov.,sp. nov., an aerobic, extremely halophilic alkalithermophilic archaeon isolated from the athalassohaline Wadi An Natrun, Egypt.</title>
        <authorList>
            <person name="Zhao B."/>
        </authorList>
    </citation>
    <scope>NUCLEOTIDE SEQUENCE [LARGE SCALE GENOMIC DNA]</scope>
    <source>
        <strain evidence="4">JW/NM-HA 15</strain>
    </source>
</reference>
<dbReference type="InterPro" id="IPR012340">
    <property type="entry name" value="NA-bd_OB-fold"/>
</dbReference>
<evidence type="ECO:0000313" key="4">
    <source>
        <dbReference type="Proteomes" id="UP000250088"/>
    </source>
</evidence>
<dbReference type="Proteomes" id="UP000250088">
    <property type="component" value="Chromosome"/>
</dbReference>
<feature type="domain" description="ChsH2 rubredoxin-like zinc ribbon" evidence="2">
    <location>
        <begin position="22"/>
        <end position="55"/>
    </location>
</feature>
<accession>A0A2Z2HWA1</accession>
<feature type="domain" description="ChsH2 C-terminal OB-fold" evidence="1">
    <location>
        <begin position="58"/>
        <end position="121"/>
    </location>
</feature>
<dbReference type="EMBL" id="CP019893">
    <property type="protein sequence ID" value="ARS91103.1"/>
    <property type="molecule type" value="Genomic_DNA"/>
</dbReference>
<dbReference type="AlphaFoldDB" id="A0A2Z2HWA1"/>
<dbReference type="GeneID" id="32895629"/>
<evidence type="ECO:0000259" key="1">
    <source>
        <dbReference type="Pfam" id="PF01796"/>
    </source>
</evidence>
<dbReference type="InterPro" id="IPR002878">
    <property type="entry name" value="ChsH2_C"/>
</dbReference>
<organism evidence="3 4">
    <name type="scientific">Natrarchaeobaculum aegyptiacum</name>
    <dbReference type="NCBI Taxonomy" id="745377"/>
    <lineage>
        <taxon>Archaea</taxon>
        <taxon>Methanobacteriati</taxon>
        <taxon>Methanobacteriota</taxon>
        <taxon>Stenosarchaea group</taxon>
        <taxon>Halobacteria</taxon>
        <taxon>Halobacteriales</taxon>
        <taxon>Natrialbaceae</taxon>
        <taxon>Natrarchaeobaculum</taxon>
    </lineage>
</organism>
<gene>
    <name evidence="3" type="ORF">B1756_16110</name>
</gene>
<name>A0A2Z2HWA1_9EURY</name>
<dbReference type="SUPFAM" id="SSF50249">
    <property type="entry name" value="Nucleic acid-binding proteins"/>
    <property type="match status" value="1"/>
</dbReference>
<dbReference type="InterPro" id="IPR022002">
    <property type="entry name" value="ChsH2_Znr"/>
</dbReference>
<dbReference type="PANTHER" id="PTHR34075:SF5">
    <property type="entry name" value="BLR3430 PROTEIN"/>
    <property type="match status" value="1"/>
</dbReference>
<dbReference type="Gene3D" id="6.10.30.10">
    <property type="match status" value="1"/>
</dbReference>
<dbReference type="Pfam" id="PF12172">
    <property type="entry name" value="zf-ChsH2"/>
    <property type="match status" value="1"/>
</dbReference>
<dbReference type="GO" id="GO:0003677">
    <property type="term" value="F:DNA binding"/>
    <property type="evidence" value="ECO:0007669"/>
    <property type="project" value="UniProtKB-KW"/>
</dbReference>
<proteinExistence type="predicted"/>
<evidence type="ECO:0000313" key="3">
    <source>
        <dbReference type="EMBL" id="ARS91103.1"/>
    </source>
</evidence>
<sequence length="139" mass="15484">MTDAGEPTRPAPEITPETRRYWEAAAEGRLLLRECQDCGLVFHYPRALCPDCFGETDWREATGVGEVYSYSVTRRIEGWPTDDLPLIVAYVELEEGPRMVTNLECDPDAVSVGTPVEVRFREQGPETVVPVFVPVPAGD</sequence>
<dbReference type="OrthoDB" id="9573at2157"/>
<keyword evidence="3" id="KW-0238">DNA-binding</keyword>
<keyword evidence="4" id="KW-1185">Reference proteome</keyword>
<evidence type="ECO:0000259" key="2">
    <source>
        <dbReference type="Pfam" id="PF12172"/>
    </source>
</evidence>
<dbReference type="KEGG" id="naj:B1756_16110"/>
<protein>
    <submittedName>
        <fullName evidence="3">DNA-binding protein</fullName>
    </submittedName>
</protein>